<feature type="transmembrane region" description="Helical" evidence="1">
    <location>
        <begin position="148"/>
        <end position="171"/>
    </location>
</feature>
<organism evidence="2 3">
    <name type="scientific">Hyunsoonleella rubra</name>
    <dbReference type="NCBI Taxonomy" id="1737062"/>
    <lineage>
        <taxon>Bacteria</taxon>
        <taxon>Pseudomonadati</taxon>
        <taxon>Bacteroidota</taxon>
        <taxon>Flavobacteriia</taxon>
        <taxon>Flavobacteriales</taxon>
        <taxon>Flavobacteriaceae</taxon>
    </lineage>
</organism>
<dbReference type="EMBL" id="JBHULY010000011">
    <property type="protein sequence ID" value="MFD2725774.1"/>
    <property type="molecule type" value="Genomic_DNA"/>
</dbReference>
<comment type="caution">
    <text evidence="2">The sequence shown here is derived from an EMBL/GenBank/DDBJ whole genome shotgun (WGS) entry which is preliminary data.</text>
</comment>
<evidence type="ECO:0000313" key="2">
    <source>
        <dbReference type="EMBL" id="MFD2725774.1"/>
    </source>
</evidence>
<dbReference type="Proteomes" id="UP001597476">
    <property type="component" value="Unassembled WGS sequence"/>
</dbReference>
<feature type="transmembrane region" description="Helical" evidence="1">
    <location>
        <begin position="183"/>
        <end position="204"/>
    </location>
</feature>
<protein>
    <submittedName>
        <fullName evidence="2">Uncharacterized protein</fullName>
    </submittedName>
</protein>
<dbReference type="RefSeq" id="WP_380290077.1">
    <property type="nucleotide sequence ID" value="NZ_JBHULY010000011.1"/>
</dbReference>
<keyword evidence="1" id="KW-0472">Membrane</keyword>
<gene>
    <name evidence="2" type="ORF">ACFSR8_06075</name>
</gene>
<reference evidence="3" key="1">
    <citation type="journal article" date="2019" name="Int. J. Syst. Evol. Microbiol.">
        <title>The Global Catalogue of Microorganisms (GCM) 10K type strain sequencing project: providing services to taxonomists for standard genome sequencing and annotation.</title>
        <authorList>
            <consortium name="The Broad Institute Genomics Platform"/>
            <consortium name="The Broad Institute Genome Sequencing Center for Infectious Disease"/>
            <person name="Wu L."/>
            <person name="Ma J."/>
        </authorList>
    </citation>
    <scope>NUCLEOTIDE SEQUENCE [LARGE SCALE GENOMIC DNA]</scope>
    <source>
        <strain evidence="3">KCTC 42398</strain>
    </source>
</reference>
<accession>A0ABW5TAF6</accession>
<keyword evidence="1" id="KW-0812">Transmembrane</keyword>
<evidence type="ECO:0000256" key="1">
    <source>
        <dbReference type="SAM" id="Phobius"/>
    </source>
</evidence>
<keyword evidence="1" id="KW-1133">Transmembrane helix</keyword>
<proteinExistence type="predicted"/>
<evidence type="ECO:0000313" key="3">
    <source>
        <dbReference type="Proteomes" id="UP001597476"/>
    </source>
</evidence>
<name>A0ABW5TAF6_9FLAO</name>
<sequence length="250" mass="27550">MKTRHLNFVCILVLFLFSNSMFSQDYNMFKLIADATENTFEIAPTAIEIAEDAPSALMGVSDDFRESYALEPHDPEGAYLLSATMLALGVGIAFGNDNFLYCLHAAYFMRLASLGKSFLYAAAGLALIGASNDFFTQFLVEPSLRLLMFSPLTMFSQVYLFYGLMLAYAFGSEDFDSGGKDDITRFTAALVVGFAIIISSVLTLRLETNLVTHTRLTREPDGGGTKFETNNTIGTIMQNNFLLFGVLINL</sequence>
<keyword evidence="3" id="KW-1185">Reference proteome</keyword>
<feature type="transmembrane region" description="Helical" evidence="1">
    <location>
        <begin position="77"/>
        <end position="95"/>
    </location>
</feature>